<dbReference type="PIRSF" id="PIRSF036628">
    <property type="entry name" value="IolB"/>
    <property type="match status" value="1"/>
</dbReference>
<dbReference type="InterPro" id="IPR024203">
    <property type="entry name" value="Deoxy-glucuronate_isom_IolB"/>
</dbReference>
<name>A0ABM7FDU9_9ACTN</name>
<evidence type="ECO:0000313" key="3">
    <source>
        <dbReference type="Proteomes" id="UP001321542"/>
    </source>
</evidence>
<dbReference type="SUPFAM" id="SSF51182">
    <property type="entry name" value="RmlC-like cupins"/>
    <property type="match status" value="1"/>
</dbReference>
<dbReference type="Gene3D" id="2.60.120.10">
    <property type="entry name" value="Jelly Rolls"/>
    <property type="match status" value="2"/>
</dbReference>
<dbReference type="PANTHER" id="PTHR39193">
    <property type="entry name" value="5-DEOXY-GLUCURONATE ISOMERASE"/>
    <property type="match status" value="1"/>
</dbReference>
<dbReference type="Pfam" id="PF04962">
    <property type="entry name" value="KduI"/>
    <property type="match status" value="1"/>
</dbReference>
<keyword evidence="1" id="KW-0413">Isomerase</keyword>
<dbReference type="PANTHER" id="PTHR39193:SF1">
    <property type="entry name" value="5-DEOXY-GLUCURONATE ISOMERASE"/>
    <property type="match status" value="1"/>
</dbReference>
<gene>
    <name evidence="2" type="ORF">SGFS_054090</name>
</gene>
<dbReference type="Proteomes" id="UP001321542">
    <property type="component" value="Chromosome"/>
</dbReference>
<protein>
    <submittedName>
        <fullName evidence="2">Myo-inositol catabolism IolB protein</fullName>
    </submittedName>
</protein>
<dbReference type="RefSeq" id="WP_286253959.1">
    <property type="nucleotide sequence ID" value="NZ_AP018448.1"/>
</dbReference>
<dbReference type="EMBL" id="AP018448">
    <property type="protein sequence ID" value="BBC34115.1"/>
    <property type="molecule type" value="Genomic_DNA"/>
</dbReference>
<reference evidence="2 3" key="2">
    <citation type="journal article" date="2023" name="ChemBioChem">
        <title>Acyltransferase Domain Exchange between Two Independent Type I Polyketide Synthases in the Same Producer Strain of Macrolide Antibiotics.</title>
        <authorList>
            <person name="Kudo F."/>
            <person name="Kishikawa K."/>
            <person name="Tsuboi K."/>
            <person name="Kido T."/>
            <person name="Usui T."/>
            <person name="Hashimoto J."/>
            <person name="Shin-Ya K."/>
            <person name="Miyanaga A."/>
            <person name="Eguchi T."/>
        </authorList>
    </citation>
    <scope>NUCLEOTIDE SEQUENCE [LARGE SCALE GENOMIC DNA]</scope>
    <source>
        <strain evidence="2 3">A-8890</strain>
    </source>
</reference>
<proteinExistence type="predicted"/>
<keyword evidence="3" id="KW-1185">Reference proteome</keyword>
<dbReference type="InterPro" id="IPR014710">
    <property type="entry name" value="RmlC-like_jellyroll"/>
</dbReference>
<accession>A0ABM7FDU9</accession>
<evidence type="ECO:0000313" key="2">
    <source>
        <dbReference type="EMBL" id="BBC34115.1"/>
    </source>
</evidence>
<dbReference type="InterPro" id="IPR021120">
    <property type="entry name" value="KduI/IolB_isomerase"/>
</dbReference>
<sequence>MSGTSKYHLPKGTSAEGPYDVLVTPESAGWGYSGLRILTLRPGEAHALSTGDSEFLVLPLTGSCTVTTDGKSFELAGRTGVFASATDFAYLPRESEALISSATGGRFALPAARTGLSSLSARYGPKAGVPVELRGAGACSRQVNNYCLPGTFDAEQLLVCEVLTPGGNWSSYPPHKHDEVRTDEAGNPVESELEEIYYFEVSGDGNGFGYQRVYGTPERPIDVLAEIRTGDTVLIPHGWHGPSIAAPGYDLYYLNVMAGPGQDRAWLICDDPAHGWVRDTWAAQDVDDRLPFEGPTEQ</sequence>
<evidence type="ECO:0000256" key="1">
    <source>
        <dbReference type="ARBA" id="ARBA00023235"/>
    </source>
</evidence>
<reference evidence="2 3" key="1">
    <citation type="journal article" date="2010" name="ChemBioChem">
        <title>Cloning and characterization of the biosynthetic gene cluster of 16-membered macrolide antibiotic FD-891: involvement of a dual functional cytochrome P450 monooxygenase catalyzing epoxidation and hydroxylation.</title>
        <authorList>
            <person name="Kudo F."/>
            <person name="Motegi A."/>
            <person name="Mizoue K."/>
            <person name="Eguchi T."/>
        </authorList>
    </citation>
    <scope>NUCLEOTIDE SEQUENCE [LARGE SCALE GENOMIC DNA]</scope>
    <source>
        <strain evidence="2 3">A-8890</strain>
    </source>
</reference>
<organism evidence="2 3">
    <name type="scientific">Streptomyces graminofaciens</name>
    <dbReference type="NCBI Taxonomy" id="68212"/>
    <lineage>
        <taxon>Bacteria</taxon>
        <taxon>Bacillati</taxon>
        <taxon>Actinomycetota</taxon>
        <taxon>Actinomycetes</taxon>
        <taxon>Kitasatosporales</taxon>
        <taxon>Streptomycetaceae</taxon>
        <taxon>Streptomyces</taxon>
    </lineage>
</organism>
<dbReference type="InterPro" id="IPR011051">
    <property type="entry name" value="RmlC_Cupin_sf"/>
</dbReference>
<dbReference type="NCBIfam" id="TIGR04378">
    <property type="entry name" value="myo_inos_iolB"/>
    <property type="match status" value="1"/>
</dbReference>